<feature type="transmembrane region" description="Helical" evidence="1">
    <location>
        <begin position="186"/>
        <end position="205"/>
    </location>
</feature>
<dbReference type="PANTHER" id="PTHR12861">
    <property type="entry name" value="TRANSLOCON-ASSOCIATED PROTEIN, BETA SUBUNIT PRECURSOR TRAP-BETA SIGNAL SEQUENCE RECEPTOR BETA SUBUNIT"/>
    <property type="match status" value="1"/>
</dbReference>
<name>A0A7S4BJE8_CHRCT</name>
<dbReference type="EMBL" id="HBIZ01031302">
    <property type="protein sequence ID" value="CAE0767337.1"/>
    <property type="molecule type" value="Transcribed_RNA"/>
</dbReference>
<evidence type="ECO:0000256" key="1">
    <source>
        <dbReference type="SAM" id="Phobius"/>
    </source>
</evidence>
<dbReference type="AlphaFoldDB" id="A0A7S4BJE8"/>
<dbReference type="GO" id="GO:0005783">
    <property type="term" value="C:endoplasmic reticulum"/>
    <property type="evidence" value="ECO:0007669"/>
    <property type="project" value="TreeGrafter"/>
</dbReference>
<keyword evidence="2" id="KW-0732">Signal</keyword>
<dbReference type="Pfam" id="PF05753">
    <property type="entry name" value="TRAP_beta"/>
    <property type="match status" value="1"/>
</dbReference>
<keyword evidence="1" id="KW-0812">Transmembrane</keyword>
<keyword evidence="1" id="KW-1133">Transmembrane helix</keyword>
<gene>
    <name evidence="3" type="ORF">PCAR00345_LOCUS19949</name>
</gene>
<protein>
    <recommendedName>
        <fullName evidence="4">Translocon-associated protein subunit beta</fullName>
    </recommendedName>
</protein>
<keyword evidence="1" id="KW-0472">Membrane</keyword>
<accession>A0A7S4BJE8</accession>
<evidence type="ECO:0008006" key="4">
    <source>
        <dbReference type="Google" id="ProtNLM"/>
    </source>
</evidence>
<evidence type="ECO:0000313" key="3">
    <source>
        <dbReference type="EMBL" id="CAE0767337.1"/>
    </source>
</evidence>
<reference evidence="3" key="1">
    <citation type="submission" date="2021-01" db="EMBL/GenBank/DDBJ databases">
        <authorList>
            <person name="Corre E."/>
            <person name="Pelletier E."/>
            <person name="Niang G."/>
            <person name="Scheremetjew M."/>
            <person name="Finn R."/>
            <person name="Kale V."/>
            <person name="Holt S."/>
            <person name="Cochrane G."/>
            <person name="Meng A."/>
            <person name="Brown T."/>
            <person name="Cohen L."/>
        </authorList>
    </citation>
    <scope>NUCLEOTIDE SEQUENCE</scope>
    <source>
        <strain evidence="3">CCMP645</strain>
    </source>
</reference>
<evidence type="ECO:0000256" key="2">
    <source>
        <dbReference type="SAM" id="SignalP"/>
    </source>
</evidence>
<sequence>MVRSLYKMLLLAAVLLAAHADEDIEVEEVEGAERQLPSMLLYKKLTPSADFTVMSPINVTLTVFNKGPGKAHQIIVADDNWKSDKFIVVAGDNNFTLEYLEAGDSYSHDFTVKPIRKLYHRVRPAKMLYVLSPPSDAETLSLDGLTTHLSNSIGEMRVTPPKDNLEENLLLVGRVLTLNVIQTKSGWTVAAVLALIAIGAQLYFVGSTVMQKRRHLRALEDIKKL</sequence>
<organism evidence="3">
    <name type="scientific">Chrysotila carterae</name>
    <name type="common">Marine alga</name>
    <name type="synonym">Syracosphaera carterae</name>
    <dbReference type="NCBI Taxonomy" id="13221"/>
    <lineage>
        <taxon>Eukaryota</taxon>
        <taxon>Haptista</taxon>
        <taxon>Haptophyta</taxon>
        <taxon>Prymnesiophyceae</taxon>
        <taxon>Isochrysidales</taxon>
        <taxon>Isochrysidaceae</taxon>
        <taxon>Chrysotila</taxon>
    </lineage>
</organism>
<feature type="chain" id="PRO_5030761050" description="Translocon-associated protein subunit beta" evidence="2">
    <location>
        <begin position="21"/>
        <end position="225"/>
    </location>
</feature>
<feature type="signal peptide" evidence="2">
    <location>
        <begin position="1"/>
        <end position="20"/>
    </location>
</feature>
<proteinExistence type="predicted"/>
<dbReference type="PANTHER" id="PTHR12861:SF3">
    <property type="entry name" value="TRANSLOCON-ASSOCIATED PROTEIN SUBUNIT BETA"/>
    <property type="match status" value="1"/>
</dbReference>